<dbReference type="EMBL" id="LAZR01036383">
    <property type="protein sequence ID" value="KKL24992.1"/>
    <property type="molecule type" value="Genomic_DNA"/>
</dbReference>
<comment type="caution">
    <text evidence="1">The sequence shown here is derived from an EMBL/GenBank/DDBJ whole genome shotgun (WGS) entry which is preliminary data.</text>
</comment>
<sequence>MIITPQMMLDLLPRHLELVRSKPCAVSSRLSLGLLSLPLLTLPLNVAPYHLDQSVSHVNALKSTGSLESITQFSRQSQVNGAHGFGWGHNWGSSRGVALAIAALIRVLSRAIRTSVAITAWALHRASTIWSARMYQ</sequence>
<accession>A0A0F9CEZ2</accession>
<name>A0A0F9CEZ2_9ZZZZ</name>
<gene>
    <name evidence="1" type="ORF">LCGC14_2409780</name>
</gene>
<reference evidence="1" key="1">
    <citation type="journal article" date="2015" name="Nature">
        <title>Complex archaea that bridge the gap between prokaryotes and eukaryotes.</title>
        <authorList>
            <person name="Spang A."/>
            <person name="Saw J.H."/>
            <person name="Jorgensen S.L."/>
            <person name="Zaremba-Niedzwiedzka K."/>
            <person name="Martijn J."/>
            <person name="Lind A.E."/>
            <person name="van Eijk R."/>
            <person name="Schleper C."/>
            <person name="Guy L."/>
            <person name="Ettema T.J."/>
        </authorList>
    </citation>
    <scope>NUCLEOTIDE SEQUENCE</scope>
</reference>
<proteinExistence type="predicted"/>
<organism evidence="1">
    <name type="scientific">marine sediment metagenome</name>
    <dbReference type="NCBI Taxonomy" id="412755"/>
    <lineage>
        <taxon>unclassified sequences</taxon>
        <taxon>metagenomes</taxon>
        <taxon>ecological metagenomes</taxon>
    </lineage>
</organism>
<protein>
    <submittedName>
        <fullName evidence="1">Uncharacterized protein</fullName>
    </submittedName>
</protein>
<dbReference type="AlphaFoldDB" id="A0A0F9CEZ2"/>
<evidence type="ECO:0000313" key="1">
    <source>
        <dbReference type="EMBL" id="KKL24992.1"/>
    </source>
</evidence>